<dbReference type="OrthoDB" id="206969at2759"/>
<feature type="region of interest" description="Disordered" evidence="1">
    <location>
        <begin position="156"/>
        <end position="185"/>
    </location>
</feature>
<protein>
    <submittedName>
        <fullName evidence="3">Uncharacterized protein</fullName>
    </submittedName>
</protein>
<evidence type="ECO:0000313" key="4">
    <source>
        <dbReference type="Proteomes" id="UP000541444"/>
    </source>
</evidence>
<evidence type="ECO:0000256" key="1">
    <source>
        <dbReference type="SAM" id="MobiDB-lite"/>
    </source>
</evidence>
<keyword evidence="2" id="KW-0812">Transmembrane</keyword>
<reference evidence="3 4" key="1">
    <citation type="journal article" date="2020" name="IScience">
        <title>Genome Sequencing of the Endangered Kingdonia uniflora (Circaeasteraceae, Ranunculales) Reveals Potential Mechanisms of Evolutionary Specialization.</title>
        <authorList>
            <person name="Sun Y."/>
            <person name="Deng T."/>
            <person name="Zhang A."/>
            <person name="Moore M.J."/>
            <person name="Landis J.B."/>
            <person name="Lin N."/>
            <person name="Zhang H."/>
            <person name="Zhang X."/>
            <person name="Huang J."/>
            <person name="Zhang X."/>
            <person name="Sun H."/>
            <person name="Wang H."/>
        </authorList>
    </citation>
    <scope>NUCLEOTIDE SEQUENCE [LARGE SCALE GENOMIC DNA]</scope>
    <source>
        <strain evidence="3">TB1705</strain>
        <tissue evidence="3">Leaf</tissue>
    </source>
</reference>
<gene>
    <name evidence="3" type="ORF">GIB67_016675</name>
</gene>
<evidence type="ECO:0000313" key="3">
    <source>
        <dbReference type="EMBL" id="KAF6153196.1"/>
    </source>
</evidence>
<keyword evidence="4" id="KW-1185">Reference proteome</keyword>
<comment type="caution">
    <text evidence="3">The sequence shown here is derived from an EMBL/GenBank/DDBJ whole genome shotgun (WGS) entry which is preliminary data.</text>
</comment>
<feature type="transmembrane region" description="Helical" evidence="2">
    <location>
        <begin position="391"/>
        <end position="410"/>
    </location>
</feature>
<accession>A0A7J7ME76</accession>
<sequence>MPGIWKRRKDMISDDIVEVKQDELMKNRSKEDHAKLTRIPFGPLTREASPQTDDQVPNEGTMHLGVHDVSRTIYGKTASQFRTSLFSTLTIPRQTYYHVLNGCAIQMGIDDVSRTINAQSDFGFHTNLRSIFTIPRGVVHATYNASRTMNGKTCSGFHTNAQPSTLTSPRETSTQEDYHVSNGGPMHFSVDDVSRTINRQTGTAFHTYSRSTVAIPRYPRRSTMVEQLLRVLEEPLSNRCFIMSSSTSKQGIYDVSRIINEQTGSEVHINSHITLVIPRETNTQADDRGVMHLAIDNVFKTINEITGSVVHTNPLSKFTNPSTQADDSISNRGAAQLDINDAYRATNAKTGIEYDNQTSVTPQLARTIFNVWIKGEYAQSNGVVDNEPPMMLTYISLAGLFGIYAVVCCIS</sequence>
<dbReference type="EMBL" id="JACGCM010001580">
    <property type="protein sequence ID" value="KAF6153196.1"/>
    <property type="molecule type" value="Genomic_DNA"/>
</dbReference>
<keyword evidence="2" id="KW-0472">Membrane</keyword>
<name>A0A7J7ME76_9MAGN</name>
<organism evidence="3 4">
    <name type="scientific">Kingdonia uniflora</name>
    <dbReference type="NCBI Taxonomy" id="39325"/>
    <lineage>
        <taxon>Eukaryota</taxon>
        <taxon>Viridiplantae</taxon>
        <taxon>Streptophyta</taxon>
        <taxon>Embryophyta</taxon>
        <taxon>Tracheophyta</taxon>
        <taxon>Spermatophyta</taxon>
        <taxon>Magnoliopsida</taxon>
        <taxon>Ranunculales</taxon>
        <taxon>Circaeasteraceae</taxon>
        <taxon>Kingdonia</taxon>
    </lineage>
</organism>
<dbReference type="Proteomes" id="UP000541444">
    <property type="component" value="Unassembled WGS sequence"/>
</dbReference>
<keyword evidence="2" id="KW-1133">Transmembrane helix</keyword>
<feature type="compositionally biased region" description="Polar residues" evidence="1">
    <location>
        <begin position="156"/>
        <end position="172"/>
    </location>
</feature>
<dbReference type="AlphaFoldDB" id="A0A7J7ME76"/>
<evidence type="ECO:0000256" key="2">
    <source>
        <dbReference type="SAM" id="Phobius"/>
    </source>
</evidence>
<proteinExistence type="predicted"/>